<feature type="domain" description="HTH arsR-type" evidence="4">
    <location>
        <begin position="12"/>
        <end position="97"/>
    </location>
</feature>
<evidence type="ECO:0000313" key="6">
    <source>
        <dbReference type="Proteomes" id="UP000597761"/>
    </source>
</evidence>
<dbReference type="Pfam" id="PF12840">
    <property type="entry name" value="HTH_20"/>
    <property type="match status" value="1"/>
</dbReference>
<keyword evidence="1" id="KW-0805">Transcription regulation</keyword>
<accession>A0ABQ1NN24</accession>
<dbReference type="CDD" id="cd00090">
    <property type="entry name" value="HTH_ARSR"/>
    <property type="match status" value="1"/>
</dbReference>
<dbReference type="InterPro" id="IPR036390">
    <property type="entry name" value="WH_DNA-bd_sf"/>
</dbReference>
<evidence type="ECO:0000313" key="5">
    <source>
        <dbReference type="EMBL" id="GGC78395.1"/>
    </source>
</evidence>
<keyword evidence="6" id="KW-1185">Reference proteome</keyword>
<comment type="caution">
    <text evidence="5">The sequence shown here is derived from an EMBL/GenBank/DDBJ whole genome shotgun (WGS) entry which is preliminary data.</text>
</comment>
<dbReference type="InterPro" id="IPR036388">
    <property type="entry name" value="WH-like_DNA-bd_sf"/>
</dbReference>
<dbReference type="PANTHER" id="PTHR33154:SF15">
    <property type="entry name" value="REGULATORY PROTEIN ARSR"/>
    <property type="match status" value="1"/>
</dbReference>
<keyword evidence="2" id="KW-0238">DNA-binding</keyword>
<dbReference type="EMBL" id="BMJI01000001">
    <property type="protein sequence ID" value="GGC78395.1"/>
    <property type="molecule type" value="Genomic_DNA"/>
</dbReference>
<keyword evidence="3" id="KW-0804">Transcription</keyword>
<protein>
    <submittedName>
        <fullName evidence="5">Transcriptional regulator</fullName>
    </submittedName>
</protein>
<dbReference type="Proteomes" id="UP000597761">
    <property type="component" value="Unassembled WGS sequence"/>
</dbReference>
<dbReference type="InterPro" id="IPR011991">
    <property type="entry name" value="ArsR-like_HTH"/>
</dbReference>
<dbReference type="SUPFAM" id="SSF46785">
    <property type="entry name" value="Winged helix' DNA-binding domain"/>
    <property type="match status" value="1"/>
</dbReference>
<dbReference type="PANTHER" id="PTHR33154">
    <property type="entry name" value="TRANSCRIPTIONAL REGULATOR, ARSR FAMILY"/>
    <property type="match status" value="1"/>
</dbReference>
<name>A0ABQ1NN24_9MICC</name>
<evidence type="ECO:0000256" key="2">
    <source>
        <dbReference type="ARBA" id="ARBA00023125"/>
    </source>
</evidence>
<dbReference type="InterPro" id="IPR001845">
    <property type="entry name" value="HTH_ArsR_DNA-bd_dom"/>
</dbReference>
<dbReference type="Gene3D" id="1.10.10.10">
    <property type="entry name" value="Winged helix-like DNA-binding domain superfamily/Winged helix DNA-binding domain"/>
    <property type="match status" value="1"/>
</dbReference>
<evidence type="ECO:0000259" key="4">
    <source>
        <dbReference type="SMART" id="SM00418"/>
    </source>
</evidence>
<organism evidence="5 6">
    <name type="scientific">Tersicoccus solisilvae</name>
    <dbReference type="NCBI Taxonomy" id="1882339"/>
    <lineage>
        <taxon>Bacteria</taxon>
        <taxon>Bacillati</taxon>
        <taxon>Actinomycetota</taxon>
        <taxon>Actinomycetes</taxon>
        <taxon>Micrococcales</taxon>
        <taxon>Micrococcaceae</taxon>
        <taxon>Tersicoccus</taxon>
    </lineage>
</organism>
<sequence>MQERRPNLTDPAVLDALAHPLRLDVLTFLGSEGPATASQCARAVGDTPSNCSYHLRVLASHGLVEPDASGDGRSRPWRATITGFTTDAVDPADAAGAQELVAASVELDHHLTREYLRGRDQVPEPWREVDAHAAYGLALSPSELTDIVRRIDDVVRPYIQATRQDPPDDAEHVHLTINAFPRIAFRRAR</sequence>
<gene>
    <name evidence="5" type="ORF">GCM10011512_01200</name>
</gene>
<evidence type="ECO:0000256" key="3">
    <source>
        <dbReference type="ARBA" id="ARBA00023163"/>
    </source>
</evidence>
<reference evidence="6" key="1">
    <citation type="journal article" date="2019" name="Int. J. Syst. Evol. Microbiol.">
        <title>The Global Catalogue of Microorganisms (GCM) 10K type strain sequencing project: providing services to taxonomists for standard genome sequencing and annotation.</title>
        <authorList>
            <consortium name="The Broad Institute Genomics Platform"/>
            <consortium name="The Broad Institute Genome Sequencing Center for Infectious Disease"/>
            <person name="Wu L."/>
            <person name="Ma J."/>
        </authorList>
    </citation>
    <scope>NUCLEOTIDE SEQUENCE [LARGE SCALE GENOMIC DNA]</scope>
    <source>
        <strain evidence="6">CGMCC 1.15480</strain>
    </source>
</reference>
<dbReference type="SMART" id="SM00418">
    <property type="entry name" value="HTH_ARSR"/>
    <property type="match status" value="1"/>
</dbReference>
<dbReference type="InterPro" id="IPR051081">
    <property type="entry name" value="HTH_MetalResp_TranReg"/>
</dbReference>
<proteinExistence type="predicted"/>
<evidence type="ECO:0000256" key="1">
    <source>
        <dbReference type="ARBA" id="ARBA00023015"/>
    </source>
</evidence>